<reference evidence="3" key="1">
    <citation type="submission" date="2017-08" db="EMBL/GenBank/DDBJ databases">
        <authorList>
            <person name="Polle J.E."/>
            <person name="Barry K."/>
            <person name="Cushman J."/>
            <person name="Schmutz J."/>
            <person name="Tran D."/>
            <person name="Hathwaick L.T."/>
            <person name="Yim W.C."/>
            <person name="Jenkins J."/>
            <person name="Mckie-Krisberg Z.M."/>
            <person name="Prochnik S."/>
            <person name="Lindquist E."/>
            <person name="Dockter R.B."/>
            <person name="Adam C."/>
            <person name="Molina H."/>
            <person name="Bunkerborg J."/>
            <person name="Jin E."/>
            <person name="Buchheim M."/>
            <person name="Magnuson J."/>
        </authorList>
    </citation>
    <scope>NUCLEOTIDE SEQUENCE</scope>
    <source>
        <strain evidence="3">CCAP 19/18</strain>
    </source>
</reference>
<feature type="region of interest" description="Disordered" evidence="1">
    <location>
        <begin position="124"/>
        <end position="153"/>
    </location>
</feature>
<name>A0ABQ7FTJ7_DUNSA</name>
<keyword evidence="4" id="KW-1185">Reference proteome</keyword>
<feature type="domain" description="JmjC" evidence="2">
    <location>
        <begin position="172"/>
        <end position="256"/>
    </location>
</feature>
<dbReference type="Gene3D" id="2.60.120.650">
    <property type="entry name" value="Cupin"/>
    <property type="match status" value="1"/>
</dbReference>
<evidence type="ECO:0000259" key="2">
    <source>
        <dbReference type="PROSITE" id="PS51184"/>
    </source>
</evidence>
<dbReference type="InterPro" id="IPR003347">
    <property type="entry name" value="JmjC_dom"/>
</dbReference>
<dbReference type="Proteomes" id="UP000815325">
    <property type="component" value="Unassembled WGS sequence"/>
</dbReference>
<dbReference type="InterPro" id="IPR050910">
    <property type="entry name" value="JMJD6_ArgDemeth/LysHydrox"/>
</dbReference>
<evidence type="ECO:0000313" key="3">
    <source>
        <dbReference type="EMBL" id="KAF5825640.1"/>
    </source>
</evidence>
<evidence type="ECO:0000313" key="4">
    <source>
        <dbReference type="Proteomes" id="UP000815325"/>
    </source>
</evidence>
<dbReference type="PANTHER" id="PTHR12480">
    <property type="entry name" value="ARGININE DEMETHYLASE AND LYSYL-HYDROXYLASE JMJD"/>
    <property type="match status" value="1"/>
</dbReference>
<dbReference type="PROSITE" id="PS51184">
    <property type="entry name" value="JMJC"/>
    <property type="match status" value="1"/>
</dbReference>
<protein>
    <recommendedName>
        <fullName evidence="2">JmjC domain-containing protein</fullName>
    </recommendedName>
</protein>
<comment type="caution">
    <text evidence="3">The sequence shown here is derived from an EMBL/GenBank/DDBJ whole genome shotgun (WGS) entry which is preliminary data.</text>
</comment>
<dbReference type="EMBL" id="MU072314">
    <property type="protein sequence ID" value="KAF5825640.1"/>
    <property type="molecule type" value="Genomic_DNA"/>
</dbReference>
<proteinExistence type="predicted"/>
<sequence>MLMAELEPLKRHAAQQTQVGPSIPGTFRRVDVRHAKELTYEEFVCCYMEPNRPVLIQGAMEGWRARKEWVHEDGSPNINALERIVGDTMVCVTDTRQQQDGCGEVKEMRLAEYLAWWRARHEGQGGCGHRPDHQQPPQQQRGASKTHMAPQGSCEQAERKPHYYLKDWHFCSVAPPDYKAYEVPCYFSSDWLNAYYDALGEAQNRKADDQGVSASKGTSTADYRFVYLGPAGSWTPLHSDVLRSYSWSANVAGVKR</sequence>
<feature type="compositionally biased region" description="Basic and acidic residues" evidence="1">
    <location>
        <begin position="124"/>
        <end position="133"/>
    </location>
</feature>
<evidence type="ECO:0000256" key="1">
    <source>
        <dbReference type="SAM" id="MobiDB-lite"/>
    </source>
</evidence>
<gene>
    <name evidence="3" type="ORF">DUNSADRAFT_7886</name>
</gene>
<dbReference type="SUPFAM" id="SSF51197">
    <property type="entry name" value="Clavaminate synthase-like"/>
    <property type="match status" value="1"/>
</dbReference>
<dbReference type="PANTHER" id="PTHR12480:SF6">
    <property type="entry name" value="2-OXOGLUTARATE AND IRON-DEPENDENT OXYGENASE JMJD4"/>
    <property type="match status" value="1"/>
</dbReference>
<organism evidence="3 4">
    <name type="scientific">Dunaliella salina</name>
    <name type="common">Green alga</name>
    <name type="synonym">Protococcus salinus</name>
    <dbReference type="NCBI Taxonomy" id="3046"/>
    <lineage>
        <taxon>Eukaryota</taxon>
        <taxon>Viridiplantae</taxon>
        <taxon>Chlorophyta</taxon>
        <taxon>core chlorophytes</taxon>
        <taxon>Chlorophyceae</taxon>
        <taxon>CS clade</taxon>
        <taxon>Chlamydomonadales</taxon>
        <taxon>Dunaliellaceae</taxon>
        <taxon>Dunaliella</taxon>
    </lineage>
</organism>
<accession>A0ABQ7FTJ7</accession>